<evidence type="ECO:0000313" key="11">
    <source>
        <dbReference type="Proteomes" id="UP001596142"/>
    </source>
</evidence>
<evidence type="ECO:0000256" key="1">
    <source>
        <dbReference type="ARBA" id="ARBA00004651"/>
    </source>
</evidence>
<comment type="similarity">
    <text evidence="3 9">Belongs to the CobD/CbiB family.</text>
</comment>
<evidence type="ECO:0000256" key="6">
    <source>
        <dbReference type="ARBA" id="ARBA00022692"/>
    </source>
</evidence>
<dbReference type="NCBIfam" id="TIGR00380">
    <property type="entry name" value="cobal_cbiB"/>
    <property type="match status" value="1"/>
</dbReference>
<feature type="transmembrane region" description="Helical" evidence="9">
    <location>
        <begin position="54"/>
        <end position="77"/>
    </location>
</feature>
<dbReference type="InterPro" id="IPR004485">
    <property type="entry name" value="Cobalamin_biosynth_CobD/CbiB"/>
</dbReference>
<feature type="transmembrane region" description="Helical" evidence="9">
    <location>
        <begin position="300"/>
        <end position="317"/>
    </location>
</feature>
<keyword evidence="4 9" id="KW-1003">Cell membrane</keyword>
<dbReference type="Proteomes" id="UP001596142">
    <property type="component" value="Unassembled WGS sequence"/>
</dbReference>
<comment type="pathway">
    <text evidence="2 9">Cofactor biosynthesis; adenosylcobalamin biosynthesis.</text>
</comment>
<keyword evidence="11" id="KW-1185">Reference proteome</keyword>
<keyword evidence="8 9" id="KW-0472">Membrane</keyword>
<evidence type="ECO:0000256" key="4">
    <source>
        <dbReference type="ARBA" id="ARBA00022475"/>
    </source>
</evidence>
<keyword evidence="5 9" id="KW-0169">Cobalamin biosynthesis</keyword>
<evidence type="ECO:0000256" key="9">
    <source>
        <dbReference type="HAMAP-Rule" id="MF_00024"/>
    </source>
</evidence>
<evidence type="ECO:0000313" key="10">
    <source>
        <dbReference type="EMBL" id="MFC5714163.1"/>
    </source>
</evidence>
<comment type="caution">
    <text evidence="9">Lacks conserved residue(s) required for the propagation of feature annotation.</text>
</comment>
<dbReference type="RefSeq" id="WP_385942748.1">
    <property type="nucleotide sequence ID" value="NZ_JBHSOZ010000010.1"/>
</dbReference>
<proteinExistence type="inferred from homology"/>
<sequence>MMYHLMALTGAVLLDRFLGDPHSKAHPVVVMGTLISFLEKKLNKGTFLKARGGVLLFIVCLCTLGVISAAVVVAYSIHPVVGVLTETVLIWLAIGQRSLEKAAENIAKPLREGDTNEARRQTAMIVSRDTETMQEKDMVRSAVESVGENTSDGVTAPLFYALIGGAPLAYLYRVINTCDAMVGYKTSKYLHFGWAAARADDLANIVPARLTALLMVISAGAGKPLSTFESMKGTMRDAKLHDSPNSGYGEAAMAYILGVTLGGETRYHGKMVSRPHFGRGTKELAPDRILEAVHIMKKTVAVFILFCWLIGGVVYALA</sequence>
<evidence type="ECO:0000256" key="7">
    <source>
        <dbReference type="ARBA" id="ARBA00022989"/>
    </source>
</evidence>
<dbReference type="EMBL" id="JBHSOZ010000010">
    <property type="protein sequence ID" value="MFC5714163.1"/>
    <property type="molecule type" value="Genomic_DNA"/>
</dbReference>
<organism evidence="10 11">
    <name type="scientific">Thalassorhabdus alkalitolerans</name>
    <dbReference type="NCBI Taxonomy" id="2282697"/>
    <lineage>
        <taxon>Bacteria</taxon>
        <taxon>Bacillati</taxon>
        <taxon>Bacillota</taxon>
        <taxon>Bacilli</taxon>
        <taxon>Bacillales</taxon>
        <taxon>Bacillaceae</taxon>
        <taxon>Thalassorhabdus</taxon>
    </lineage>
</organism>
<comment type="subcellular location">
    <subcellularLocation>
        <location evidence="1 9">Cell membrane</location>
        <topology evidence="1 9">Multi-pass membrane protein</topology>
    </subcellularLocation>
</comment>
<dbReference type="PANTHER" id="PTHR34308:SF1">
    <property type="entry name" value="COBALAMIN BIOSYNTHESIS PROTEIN CBIB"/>
    <property type="match status" value="1"/>
</dbReference>
<reference evidence="11" key="1">
    <citation type="journal article" date="2019" name="Int. J. Syst. Evol. Microbiol.">
        <title>The Global Catalogue of Microorganisms (GCM) 10K type strain sequencing project: providing services to taxonomists for standard genome sequencing and annotation.</title>
        <authorList>
            <consortium name="The Broad Institute Genomics Platform"/>
            <consortium name="The Broad Institute Genome Sequencing Center for Infectious Disease"/>
            <person name="Wu L."/>
            <person name="Ma J."/>
        </authorList>
    </citation>
    <scope>NUCLEOTIDE SEQUENCE [LARGE SCALE GENOMIC DNA]</scope>
    <source>
        <strain evidence="11">CECT 7184</strain>
    </source>
</reference>
<dbReference type="HAMAP" id="MF_00024">
    <property type="entry name" value="CobD_CbiB"/>
    <property type="match status" value="1"/>
</dbReference>
<gene>
    <name evidence="10" type="primary">cbiB</name>
    <name evidence="9" type="synonym">cobD</name>
    <name evidence="10" type="ORF">ACFPU1_15545</name>
</gene>
<evidence type="ECO:0000256" key="5">
    <source>
        <dbReference type="ARBA" id="ARBA00022573"/>
    </source>
</evidence>
<comment type="caution">
    <text evidence="10">The sequence shown here is derived from an EMBL/GenBank/DDBJ whole genome shotgun (WGS) entry which is preliminary data.</text>
</comment>
<evidence type="ECO:0000256" key="3">
    <source>
        <dbReference type="ARBA" id="ARBA00006263"/>
    </source>
</evidence>
<dbReference type="Pfam" id="PF03186">
    <property type="entry name" value="CobD_Cbib"/>
    <property type="match status" value="1"/>
</dbReference>
<name>A0ABW0YU90_9BACI</name>
<keyword evidence="6 9" id="KW-0812">Transmembrane</keyword>
<protein>
    <recommendedName>
        <fullName evidence="9">Cobalamin biosynthesis protein CobD</fullName>
    </recommendedName>
</protein>
<evidence type="ECO:0000256" key="2">
    <source>
        <dbReference type="ARBA" id="ARBA00004953"/>
    </source>
</evidence>
<keyword evidence="7 9" id="KW-1133">Transmembrane helix</keyword>
<comment type="function">
    <text evidence="9">Converts cobyric acid to cobinamide by the addition of aminopropanol on the F carboxylic group.</text>
</comment>
<dbReference type="PANTHER" id="PTHR34308">
    <property type="entry name" value="COBALAMIN BIOSYNTHESIS PROTEIN CBIB"/>
    <property type="match status" value="1"/>
</dbReference>
<evidence type="ECO:0000256" key="8">
    <source>
        <dbReference type="ARBA" id="ARBA00023136"/>
    </source>
</evidence>
<accession>A0ABW0YU90</accession>